<proteinExistence type="predicted"/>
<dbReference type="PANTHER" id="PTHR44080:SF1">
    <property type="entry name" value="E3 UBIQUITIN-PROTEIN LIGASE COP1"/>
    <property type="match status" value="1"/>
</dbReference>
<comment type="caution">
    <text evidence="1">The sequence shown here is derived from an EMBL/GenBank/DDBJ whole genome shotgun (WGS) entry which is preliminary data.</text>
</comment>
<dbReference type="Gene3D" id="2.130.10.10">
    <property type="entry name" value="YVTN repeat-like/Quinoprotein amine dehydrogenase"/>
    <property type="match status" value="2"/>
</dbReference>
<keyword evidence="2" id="KW-1185">Reference proteome</keyword>
<organism evidence="1 2">
    <name type="scientific">Brassica napus</name>
    <name type="common">Rape</name>
    <dbReference type="NCBI Taxonomy" id="3708"/>
    <lineage>
        <taxon>Eukaryota</taxon>
        <taxon>Viridiplantae</taxon>
        <taxon>Streptophyta</taxon>
        <taxon>Embryophyta</taxon>
        <taxon>Tracheophyta</taxon>
        <taxon>Spermatophyta</taxon>
        <taxon>Magnoliopsida</taxon>
        <taxon>eudicotyledons</taxon>
        <taxon>Gunneridae</taxon>
        <taxon>Pentapetalae</taxon>
        <taxon>rosids</taxon>
        <taxon>malvids</taxon>
        <taxon>Brassicales</taxon>
        <taxon>Brassicaceae</taxon>
        <taxon>Brassiceae</taxon>
        <taxon>Brassica</taxon>
    </lineage>
</organism>
<reference evidence="1 2" key="1">
    <citation type="submission" date="2021-05" db="EMBL/GenBank/DDBJ databases">
        <title>Genome Assembly of Synthetic Allotetraploid Brassica napus Reveals Homoeologous Exchanges between Subgenomes.</title>
        <authorList>
            <person name="Davis J.T."/>
        </authorList>
    </citation>
    <scope>NUCLEOTIDE SEQUENCE [LARGE SCALE GENOMIC DNA]</scope>
    <source>
        <strain evidence="2">cv. Da-Ae</strain>
        <tissue evidence="1">Seedling</tissue>
    </source>
</reference>
<dbReference type="InterPro" id="IPR015943">
    <property type="entry name" value="WD40/YVTN_repeat-like_dom_sf"/>
</dbReference>
<dbReference type="EMBL" id="JAGKQM010000014">
    <property type="protein sequence ID" value="KAH0886686.1"/>
    <property type="molecule type" value="Genomic_DNA"/>
</dbReference>
<dbReference type="SUPFAM" id="SSF50978">
    <property type="entry name" value="WD40 repeat-like"/>
    <property type="match status" value="1"/>
</dbReference>
<name>A0ABQ8A3E4_BRANA</name>
<evidence type="ECO:0000313" key="2">
    <source>
        <dbReference type="Proteomes" id="UP000824890"/>
    </source>
</evidence>
<dbReference type="InterPro" id="IPR042755">
    <property type="entry name" value="COP1"/>
</dbReference>
<dbReference type="Proteomes" id="UP000824890">
    <property type="component" value="Unassembled WGS sequence"/>
</dbReference>
<accession>A0ABQ8A3E4</accession>
<gene>
    <name evidence="1" type="ORF">HID58_062782</name>
</gene>
<dbReference type="InterPro" id="IPR036322">
    <property type="entry name" value="WD40_repeat_dom_sf"/>
</dbReference>
<sequence length="283" mass="31628">MTPISKDPFVPALKPDQRTTSIGEAAHRHENDNIGDRELLDKDLYADSEGCFPHGLWISIRKLLSLFVISDERFIEFDRDDELFATAGVSRCIKVFDFSSVVNEPADIYTVSNCGDVNSLRFGALDRKQVCASYRYESEHFVASSTILAQATSLRWDQLIIISTITIWKHKPTTSCLQWTQESGFLCEFLSNNELASASTDSTPYGTSRTTCQFGHLEDTLTRRTLWEIARPVTSHIFGTPEMDNAEEEAGSYFISAVCWKSDSPTMLTANSQGTIKVLVLAA</sequence>
<dbReference type="PANTHER" id="PTHR44080">
    <property type="entry name" value="E3 UBIQUITIN-PROTEIN LIGASE COP1"/>
    <property type="match status" value="1"/>
</dbReference>
<evidence type="ECO:0000313" key="1">
    <source>
        <dbReference type="EMBL" id="KAH0886686.1"/>
    </source>
</evidence>
<protein>
    <submittedName>
        <fullName evidence="1">Uncharacterized protein</fullName>
    </submittedName>
</protein>